<dbReference type="KEGG" id="nod:FOH10_19680"/>
<dbReference type="RefSeq" id="WP_039815689.1">
    <property type="nucleotide sequence ID" value="NZ_CP041695.1"/>
</dbReference>
<gene>
    <name evidence="2" type="ORF">FOH10_19680</name>
    <name evidence="3" type="ORF">NCTC1934_03998</name>
</gene>
<keyword evidence="1" id="KW-0472">Membrane</keyword>
<organism evidence="3 4">
    <name type="scientific">Nocardia otitidiscaviarum</name>
    <dbReference type="NCBI Taxonomy" id="1823"/>
    <lineage>
        <taxon>Bacteria</taxon>
        <taxon>Bacillati</taxon>
        <taxon>Actinomycetota</taxon>
        <taxon>Actinomycetes</taxon>
        <taxon>Mycobacteriales</taxon>
        <taxon>Nocardiaceae</taxon>
        <taxon>Nocardia</taxon>
    </lineage>
</organism>
<sequence>MRTSVHLLLFVVAIAMGVGAVGPLIGSVQARDVRFEDLREGFAPGVTLDQLAEQNATLWSSLAIVLLGSAAAVLVAALTGSRGLAWLGILAGLAGLATLTWRLNERFDDQLRDSARDLLSGTWGLYLFGGGLLIALLAALAPRERRRA</sequence>
<feature type="transmembrane region" description="Helical" evidence="1">
    <location>
        <begin position="58"/>
        <end position="77"/>
    </location>
</feature>
<dbReference type="GeneID" id="80334586"/>
<reference evidence="2 5" key="2">
    <citation type="submission" date="2019-07" db="EMBL/GenBank/DDBJ databases">
        <title>Complete Genome Sequence and Methylome Analysis of Nocardia otitidis-caviarum NEB252.</title>
        <authorList>
            <person name="Fomenkov A."/>
            <person name="Anton B.P."/>
            <person name="Vincze T."/>
            <person name="Roberts R.J."/>
        </authorList>
    </citation>
    <scope>NUCLEOTIDE SEQUENCE [LARGE SCALE GENOMIC DNA]</scope>
    <source>
        <strain evidence="2 5">NEB252</strain>
    </source>
</reference>
<name>A0A378YTJ8_9NOCA</name>
<dbReference type="OrthoDB" id="4570892at2"/>
<keyword evidence="4" id="KW-1185">Reference proteome</keyword>
<reference evidence="3 4" key="1">
    <citation type="submission" date="2018-06" db="EMBL/GenBank/DDBJ databases">
        <authorList>
            <consortium name="Pathogen Informatics"/>
            <person name="Doyle S."/>
        </authorList>
    </citation>
    <scope>NUCLEOTIDE SEQUENCE [LARGE SCALE GENOMIC DNA]</scope>
    <source>
        <strain evidence="3 4">NCTC1934</strain>
    </source>
</reference>
<dbReference type="EMBL" id="UGRY01000002">
    <property type="protein sequence ID" value="SUA79857.1"/>
    <property type="molecule type" value="Genomic_DNA"/>
</dbReference>
<protein>
    <submittedName>
        <fullName evidence="3">Uncharacterized protein</fullName>
    </submittedName>
</protein>
<evidence type="ECO:0000256" key="1">
    <source>
        <dbReference type="SAM" id="Phobius"/>
    </source>
</evidence>
<evidence type="ECO:0000313" key="4">
    <source>
        <dbReference type="Proteomes" id="UP000255467"/>
    </source>
</evidence>
<dbReference type="EMBL" id="CP041695">
    <property type="protein sequence ID" value="QDP80608.1"/>
    <property type="molecule type" value="Genomic_DNA"/>
</dbReference>
<evidence type="ECO:0000313" key="3">
    <source>
        <dbReference type="EMBL" id="SUA79857.1"/>
    </source>
</evidence>
<dbReference type="STRING" id="1406858.GCA_000710895_04429"/>
<keyword evidence="1" id="KW-0812">Transmembrane</keyword>
<proteinExistence type="predicted"/>
<keyword evidence="1" id="KW-1133">Transmembrane helix</keyword>
<accession>A0A378YTJ8</accession>
<dbReference type="Proteomes" id="UP000255467">
    <property type="component" value="Unassembled WGS sequence"/>
</dbReference>
<dbReference type="AlphaFoldDB" id="A0A378YTJ8"/>
<evidence type="ECO:0000313" key="2">
    <source>
        <dbReference type="EMBL" id="QDP80608.1"/>
    </source>
</evidence>
<feature type="transmembrane region" description="Helical" evidence="1">
    <location>
        <begin position="123"/>
        <end position="141"/>
    </location>
</feature>
<evidence type="ECO:0000313" key="5">
    <source>
        <dbReference type="Proteomes" id="UP000317039"/>
    </source>
</evidence>
<dbReference type="Proteomes" id="UP000317039">
    <property type="component" value="Chromosome"/>
</dbReference>
<feature type="transmembrane region" description="Helical" evidence="1">
    <location>
        <begin position="84"/>
        <end position="103"/>
    </location>
</feature>